<organism evidence="3 4">
    <name type="scientific">Arthrobacter phage Tank</name>
    <dbReference type="NCBI Taxonomy" id="1772319"/>
    <lineage>
        <taxon>Viruses</taxon>
        <taxon>Duplodnaviria</taxon>
        <taxon>Heunggongvirae</taxon>
        <taxon>Uroviricota</taxon>
        <taxon>Caudoviricetes</taxon>
        <taxon>Tankvirus</taxon>
        <taxon>Tankvirus tank</taxon>
    </lineage>
</organism>
<evidence type="ECO:0000313" key="4">
    <source>
        <dbReference type="Proteomes" id="UP000224284"/>
    </source>
</evidence>
<protein>
    <recommendedName>
        <fullName evidence="5">Holin</fullName>
    </recommendedName>
</protein>
<reference evidence="3 4" key="1">
    <citation type="submission" date="2015-11" db="EMBL/GenBank/DDBJ databases">
        <authorList>
            <person name="Menninger J.E."/>
            <person name="Lamey M.E."/>
            <person name="Lindemann J.M."/>
            <person name="Martynyuk T."/>
            <person name="Mele F.E."/>
            <person name="Nabua C.T."/>
            <person name="Napoli C.K."/>
            <person name="Santiago L.M."/>
            <person name="Sweetman A.T."/>
            <person name="Weinstein J.L."/>
            <person name="Barrett N.A."/>
            <person name="Buerkert T.R."/>
            <person name="Cautela J.A."/>
            <person name="Egan M.S."/>
            <person name="Erb J.E."/>
            <person name="Garrigan K.E."/>
            <person name="Hagan D.J."/>
            <person name="Hartwell M.C."/>
            <person name="Hyduchak K.M."/>
            <person name="Jacob A.E."/>
            <person name="DeNigris D.M."/>
            <person name="London S.C."/>
            <person name="King-Smith C."/>
            <person name="Lee-Soety J.Y."/>
            <person name="Bradley K.W."/>
            <person name="Asai D.J."/>
            <person name="Bowman C.A."/>
            <person name="Russell D.A."/>
            <person name="Pope W.H."/>
            <person name="Jacobs-Sera D."/>
            <person name="Hendrix R.W."/>
            <person name="Hatfull G.F."/>
        </authorList>
    </citation>
    <scope>NUCLEOTIDE SEQUENCE [LARGE SCALE GENOMIC DNA]</scope>
</reference>
<dbReference type="KEGG" id="vg:40079954"/>
<evidence type="ECO:0000256" key="1">
    <source>
        <dbReference type="SAM" id="MobiDB-lite"/>
    </source>
</evidence>
<sequence length="180" mass="18903">MRQLLPLNALVIALVGALTLAVMIYWHVSTKGTWKKWPAGQSLMLLLGIITVITFNAAANILLPSYWGKIELYFGLYGLLLFAIAFIGWTIRREMRRGKARLREKHPKSGPVTVIVATTNEENPHGIEPTTPGAGGDWTGAPGSAGPHPYPSLLADGGPGGASVSTGAAGLSAASDSDSA</sequence>
<gene>
    <name evidence="3" type="primary">39</name>
    <name evidence="3" type="ORF">TANK_39</name>
</gene>
<feature type="transmembrane region" description="Helical" evidence="2">
    <location>
        <begin position="6"/>
        <end position="25"/>
    </location>
</feature>
<evidence type="ECO:0000313" key="3">
    <source>
        <dbReference type="EMBL" id="ALY10574.1"/>
    </source>
</evidence>
<feature type="compositionally biased region" description="Low complexity" evidence="1">
    <location>
        <begin position="162"/>
        <end position="180"/>
    </location>
</feature>
<keyword evidence="2" id="KW-1133">Transmembrane helix</keyword>
<dbReference type="GeneID" id="40079954"/>
<proteinExistence type="predicted"/>
<dbReference type="EMBL" id="KU160669">
    <property type="protein sequence ID" value="ALY10574.1"/>
    <property type="molecule type" value="Genomic_DNA"/>
</dbReference>
<keyword evidence="2" id="KW-0472">Membrane</keyword>
<feature type="region of interest" description="Disordered" evidence="1">
    <location>
        <begin position="120"/>
        <end position="180"/>
    </location>
</feature>
<keyword evidence="2" id="KW-0812">Transmembrane</keyword>
<feature type="transmembrane region" description="Helical" evidence="2">
    <location>
        <begin position="72"/>
        <end position="91"/>
    </location>
</feature>
<evidence type="ECO:0000256" key="2">
    <source>
        <dbReference type="SAM" id="Phobius"/>
    </source>
</evidence>
<keyword evidence="4" id="KW-1185">Reference proteome</keyword>
<dbReference type="RefSeq" id="YP_009604064.1">
    <property type="nucleotide sequence ID" value="NC_041961.1"/>
</dbReference>
<feature type="transmembrane region" description="Helical" evidence="2">
    <location>
        <begin position="45"/>
        <end position="66"/>
    </location>
</feature>
<evidence type="ECO:0008006" key="5">
    <source>
        <dbReference type="Google" id="ProtNLM"/>
    </source>
</evidence>
<dbReference type="Pfam" id="PF23778">
    <property type="entry name" value="Phage_holin_2"/>
    <property type="match status" value="1"/>
</dbReference>
<name>A0A0U4B767_9CAUD</name>
<dbReference type="InterPro" id="IPR056964">
    <property type="entry name" value="Phage_holin"/>
</dbReference>
<dbReference type="Proteomes" id="UP000224284">
    <property type="component" value="Segment"/>
</dbReference>
<accession>A0A0U4B767</accession>